<proteinExistence type="inferred from homology"/>
<name>A0AAJ0UG55_HALSE</name>
<feature type="transmembrane region" description="Helical" evidence="19">
    <location>
        <begin position="70"/>
        <end position="87"/>
    </location>
</feature>
<dbReference type="InterPro" id="IPR000374">
    <property type="entry name" value="PC_trans"/>
</dbReference>
<feature type="transmembrane region" description="Helical" evidence="19">
    <location>
        <begin position="20"/>
        <end position="37"/>
    </location>
</feature>
<keyword evidence="16" id="KW-0594">Phospholipid biosynthesis</keyword>
<evidence type="ECO:0000256" key="18">
    <source>
        <dbReference type="RuleBase" id="RU003938"/>
    </source>
</evidence>
<evidence type="ECO:0000256" key="13">
    <source>
        <dbReference type="ARBA" id="ARBA00022989"/>
    </source>
</evidence>
<keyword evidence="15 19" id="KW-0472">Membrane</keyword>
<evidence type="ECO:0000256" key="19">
    <source>
        <dbReference type="SAM" id="Phobius"/>
    </source>
</evidence>
<dbReference type="Pfam" id="PF01148">
    <property type="entry name" value="CTP_transf_1"/>
    <property type="match status" value="1"/>
</dbReference>
<organism evidence="20 21">
    <name type="scientific">Halochromatium salexigens</name>
    <name type="common">Chromatium salexigens</name>
    <dbReference type="NCBI Taxonomy" id="49447"/>
    <lineage>
        <taxon>Bacteria</taxon>
        <taxon>Pseudomonadati</taxon>
        <taxon>Pseudomonadota</taxon>
        <taxon>Gammaproteobacteria</taxon>
        <taxon>Chromatiales</taxon>
        <taxon>Chromatiaceae</taxon>
        <taxon>Halochromatium</taxon>
    </lineage>
</organism>
<dbReference type="EMBL" id="NHSF01000059">
    <property type="protein sequence ID" value="MBK5930851.1"/>
    <property type="molecule type" value="Genomic_DNA"/>
</dbReference>
<keyword evidence="8" id="KW-1003">Cell membrane</keyword>
<evidence type="ECO:0000256" key="3">
    <source>
        <dbReference type="ARBA" id="ARBA00005119"/>
    </source>
</evidence>
<comment type="catalytic activity">
    <reaction evidence="1 18">
        <text>a 1,2-diacyl-sn-glycero-3-phosphate + CTP + H(+) = a CDP-1,2-diacyl-sn-glycerol + diphosphate</text>
        <dbReference type="Rhea" id="RHEA:16229"/>
        <dbReference type="ChEBI" id="CHEBI:15378"/>
        <dbReference type="ChEBI" id="CHEBI:33019"/>
        <dbReference type="ChEBI" id="CHEBI:37563"/>
        <dbReference type="ChEBI" id="CHEBI:58332"/>
        <dbReference type="ChEBI" id="CHEBI:58608"/>
        <dbReference type="EC" id="2.7.7.41"/>
    </reaction>
</comment>
<keyword evidence="21" id="KW-1185">Reference proteome</keyword>
<reference evidence="20" key="1">
    <citation type="submission" date="2017-05" db="EMBL/GenBank/DDBJ databases">
        <authorList>
            <person name="Imhoff J.F."/>
            <person name="Rahn T."/>
            <person name="Kuenzel S."/>
            <person name="Neulinger S.C."/>
        </authorList>
    </citation>
    <scope>NUCLEOTIDE SEQUENCE</scope>
    <source>
        <strain evidence="20">DSM 4395</strain>
    </source>
</reference>
<evidence type="ECO:0000256" key="2">
    <source>
        <dbReference type="ARBA" id="ARBA00004651"/>
    </source>
</evidence>
<keyword evidence="11 18" id="KW-0812">Transmembrane</keyword>
<evidence type="ECO:0000256" key="1">
    <source>
        <dbReference type="ARBA" id="ARBA00001698"/>
    </source>
</evidence>
<comment type="caution">
    <text evidence="20">The sequence shown here is derived from an EMBL/GenBank/DDBJ whole genome shotgun (WGS) entry which is preliminary data.</text>
</comment>
<evidence type="ECO:0000256" key="8">
    <source>
        <dbReference type="ARBA" id="ARBA00022475"/>
    </source>
</evidence>
<feature type="transmembrane region" description="Helical" evidence="19">
    <location>
        <begin position="220"/>
        <end position="239"/>
    </location>
</feature>
<evidence type="ECO:0000256" key="12">
    <source>
        <dbReference type="ARBA" id="ARBA00022695"/>
    </source>
</evidence>
<dbReference type="GO" id="GO:0005886">
    <property type="term" value="C:plasma membrane"/>
    <property type="evidence" value="ECO:0007669"/>
    <property type="project" value="UniProtKB-SubCell"/>
</dbReference>
<evidence type="ECO:0000256" key="16">
    <source>
        <dbReference type="ARBA" id="ARBA00023209"/>
    </source>
</evidence>
<gene>
    <name evidence="20" type="ORF">CCR82_10025</name>
</gene>
<dbReference type="AlphaFoldDB" id="A0AAJ0UG55"/>
<evidence type="ECO:0000256" key="15">
    <source>
        <dbReference type="ARBA" id="ARBA00023136"/>
    </source>
</evidence>
<keyword evidence="14" id="KW-0443">Lipid metabolism</keyword>
<protein>
    <recommendedName>
        <fullName evidence="7 18">Phosphatidate cytidylyltransferase</fullName>
        <ecNumber evidence="6 18">2.7.7.41</ecNumber>
    </recommendedName>
</protein>
<comment type="pathway">
    <text evidence="4">Lipid metabolism.</text>
</comment>
<evidence type="ECO:0000256" key="4">
    <source>
        <dbReference type="ARBA" id="ARBA00005189"/>
    </source>
</evidence>
<feature type="transmembrane region" description="Helical" evidence="19">
    <location>
        <begin position="93"/>
        <end position="113"/>
    </location>
</feature>
<dbReference type="GO" id="GO:0004605">
    <property type="term" value="F:phosphatidate cytidylyltransferase activity"/>
    <property type="evidence" value="ECO:0007669"/>
    <property type="project" value="UniProtKB-EC"/>
</dbReference>
<reference evidence="20" key="2">
    <citation type="journal article" date="2020" name="Microorganisms">
        <title>Osmotic Adaptation and Compatible Solute Biosynthesis of Phototrophic Bacteria as Revealed from Genome Analyses.</title>
        <authorList>
            <person name="Imhoff J.F."/>
            <person name="Rahn T."/>
            <person name="Kunzel S."/>
            <person name="Keller A."/>
            <person name="Neulinger S.C."/>
        </authorList>
    </citation>
    <scope>NUCLEOTIDE SEQUENCE</scope>
    <source>
        <strain evidence="20">DSM 4395</strain>
    </source>
</reference>
<dbReference type="PROSITE" id="PS01315">
    <property type="entry name" value="CDS"/>
    <property type="match status" value="1"/>
</dbReference>
<dbReference type="GO" id="GO:0016024">
    <property type="term" value="P:CDP-diacylglycerol biosynthetic process"/>
    <property type="evidence" value="ECO:0007669"/>
    <property type="project" value="TreeGrafter"/>
</dbReference>
<keyword evidence="10 18" id="KW-0808">Transferase</keyword>
<dbReference type="PANTHER" id="PTHR46382:SF1">
    <property type="entry name" value="PHOSPHATIDATE CYTIDYLYLTRANSFERASE"/>
    <property type="match status" value="1"/>
</dbReference>
<evidence type="ECO:0000256" key="11">
    <source>
        <dbReference type="ARBA" id="ARBA00022692"/>
    </source>
</evidence>
<evidence type="ECO:0000256" key="5">
    <source>
        <dbReference type="ARBA" id="ARBA00010185"/>
    </source>
</evidence>
<comment type="similarity">
    <text evidence="5 18">Belongs to the CDS family.</text>
</comment>
<evidence type="ECO:0000313" key="20">
    <source>
        <dbReference type="EMBL" id="MBK5930851.1"/>
    </source>
</evidence>
<feature type="transmembrane region" description="Helical" evidence="19">
    <location>
        <begin position="125"/>
        <end position="146"/>
    </location>
</feature>
<evidence type="ECO:0000256" key="14">
    <source>
        <dbReference type="ARBA" id="ARBA00023098"/>
    </source>
</evidence>
<evidence type="ECO:0000313" key="21">
    <source>
        <dbReference type="Proteomes" id="UP001296967"/>
    </source>
</evidence>
<sequence>MPMAAEHAPGARTQGLRARVLTALLLAPLVMGAVLLLPSPWFAGLMALFVAMAAWEWSALAGFGARLVRAGYMALILLCLPLVWLLVPGAWHAFILALAALWWLVLALRLPLIQRIDQAPRVEPSLLMLGLLVLVTPWLALVHLHAMLTQGPLIALSLLMLIWIADSAAYFSGRRFGRAKLSAVLSPGKTRVGVYVGVAAAALWGLLVALLLGLAAPQTLFLLVICVLTAVLSVVGDLFESWLKRRRGIKDAGSLLPGHGGMLDRIDSLTAAAPIFALGFIWLIGGQ</sequence>
<evidence type="ECO:0000256" key="9">
    <source>
        <dbReference type="ARBA" id="ARBA00022516"/>
    </source>
</evidence>
<keyword evidence="13 19" id="KW-1133">Transmembrane helix</keyword>
<evidence type="ECO:0000256" key="6">
    <source>
        <dbReference type="ARBA" id="ARBA00012487"/>
    </source>
</evidence>
<evidence type="ECO:0000256" key="7">
    <source>
        <dbReference type="ARBA" id="ARBA00019373"/>
    </source>
</evidence>
<feature type="transmembrane region" description="Helical" evidence="19">
    <location>
        <begin position="152"/>
        <end position="171"/>
    </location>
</feature>
<keyword evidence="17" id="KW-1208">Phospholipid metabolism</keyword>
<feature type="transmembrane region" description="Helical" evidence="19">
    <location>
        <begin position="192"/>
        <end position="214"/>
    </location>
</feature>
<comment type="subcellular location">
    <subcellularLocation>
        <location evidence="2">Cell membrane</location>
        <topology evidence="2">Multi-pass membrane protein</topology>
    </subcellularLocation>
</comment>
<dbReference type="PANTHER" id="PTHR46382">
    <property type="entry name" value="PHOSPHATIDATE CYTIDYLYLTRANSFERASE"/>
    <property type="match status" value="1"/>
</dbReference>
<keyword evidence="12 18" id="KW-0548">Nucleotidyltransferase</keyword>
<comment type="pathway">
    <text evidence="3 18">Phospholipid metabolism; CDP-diacylglycerol biosynthesis; CDP-diacylglycerol from sn-glycerol 3-phosphate: step 3/3.</text>
</comment>
<evidence type="ECO:0000256" key="10">
    <source>
        <dbReference type="ARBA" id="ARBA00022679"/>
    </source>
</evidence>
<accession>A0AAJ0UG55</accession>
<evidence type="ECO:0000256" key="17">
    <source>
        <dbReference type="ARBA" id="ARBA00023264"/>
    </source>
</evidence>
<keyword evidence="9" id="KW-0444">Lipid biosynthesis</keyword>
<dbReference type="Proteomes" id="UP001296967">
    <property type="component" value="Unassembled WGS sequence"/>
</dbReference>
<feature type="transmembrane region" description="Helical" evidence="19">
    <location>
        <begin position="43"/>
        <end position="63"/>
    </location>
</feature>
<dbReference type="EC" id="2.7.7.41" evidence="6 18"/>
<feature type="transmembrane region" description="Helical" evidence="19">
    <location>
        <begin position="266"/>
        <end position="285"/>
    </location>
</feature>